<proteinExistence type="predicted"/>
<dbReference type="Pfam" id="PF05932">
    <property type="entry name" value="CesT"/>
    <property type="match status" value="1"/>
</dbReference>
<comment type="caution">
    <text evidence="1">The sequence shown here is derived from an EMBL/GenBank/DDBJ whole genome shotgun (WGS) entry which is preliminary data.</text>
</comment>
<keyword evidence="2" id="KW-1185">Reference proteome</keyword>
<dbReference type="RefSeq" id="WP_196608132.1">
    <property type="nucleotide sequence ID" value="NZ_VRYY01000048.1"/>
</dbReference>
<organism evidence="1 2">
    <name type="scientific">Nitratidesulfovibrio oxamicus</name>
    <dbReference type="NCBI Taxonomy" id="32016"/>
    <lineage>
        <taxon>Bacteria</taxon>
        <taxon>Pseudomonadati</taxon>
        <taxon>Thermodesulfobacteriota</taxon>
        <taxon>Desulfovibrionia</taxon>
        <taxon>Desulfovibrionales</taxon>
        <taxon>Desulfovibrionaceae</taxon>
        <taxon>Nitratidesulfovibrio</taxon>
    </lineage>
</organism>
<name>A0ABS0J0I1_9BACT</name>
<protein>
    <submittedName>
        <fullName evidence="1">CesT family type III secretion system chaperone</fullName>
    </submittedName>
</protein>
<dbReference type="SUPFAM" id="SSF69635">
    <property type="entry name" value="Type III secretory system chaperone-like"/>
    <property type="match status" value="1"/>
</dbReference>
<evidence type="ECO:0000313" key="1">
    <source>
        <dbReference type="EMBL" id="MBG3875899.1"/>
    </source>
</evidence>
<accession>A0ABS0J0I1</accession>
<evidence type="ECO:0000313" key="2">
    <source>
        <dbReference type="Proteomes" id="UP001194469"/>
    </source>
</evidence>
<dbReference type="CDD" id="cd16364">
    <property type="entry name" value="T3SC_I-like"/>
    <property type="match status" value="1"/>
</dbReference>
<gene>
    <name evidence="1" type="ORF">FVW20_02365</name>
</gene>
<dbReference type="Proteomes" id="UP001194469">
    <property type="component" value="Unassembled WGS sequence"/>
</dbReference>
<reference evidence="1 2" key="1">
    <citation type="submission" date="2019-08" db="EMBL/GenBank/DDBJ databases">
        <authorList>
            <person name="Luo N."/>
        </authorList>
    </citation>
    <scope>NUCLEOTIDE SEQUENCE [LARGE SCALE GENOMIC DNA]</scope>
    <source>
        <strain evidence="1 2">NCIMB 9442</strain>
    </source>
</reference>
<dbReference type="InterPro" id="IPR010261">
    <property type="entry name" value="Tir_chaperone"/>
</dbReference>
<sequence length="153" mass="16059">MEAIDRVLRDFGARMGMDGLAFDGDGICVLRFDDVTVNLELERDKGAEGQLHAFSVVAELPQGEAQAAAVCRHALEQNVGLMLAGAGAVGLRQPHGLVLANTVGVAGLDVNGLEAFLERQVVVAEGMREAALALCDKTEDACAMLMPGTALRI</sequence>
<dbReference type="EMBL" id="VRYY01000048">
    <property type="protein sequence ID" value="MBG3875899.1"/>
    <property type="molecule type" value="Genomic_DNA"/>
</dbReference>
<dbReference type="Gene3D" id="3.30.1460.10">
    <property type="match status" value="1"/>
</dbReference>